<dbReference type="SUPFAM" id="SSF160424">
    <property type="entry name" value="BH3703-like"/>
    <property type="match status" value="1"/>
</dbReference>
<organism evidence="1 2">
    <name type="scientific">Streptomyces ambofaciens</name>
    <dbReference type="NCBI Taxonomy" id="1889"/>
    <lineage>
        <taxon>Bacteria</taxon>
        <taxon>Bacillati</taxon>
        <taxon>Actinomycetota</taxon>
        <taxon>Actinomycetes</taxon>
        <taxon>Kitasatosporales</taxon>
        <taxon>Streptomycetaceae</taxon>
        <taxon>Streptomyces</taxon>
    </lineage>
</organism>
<protein>
    <submittedName>
        <fullName evidence="1">Uncharacterized protein</fullName>
    </submittedName>
</protein>
<name>A0ABN4PDJ3_STRAM</name>
<evidence type="ECO:0000313" key="2">
    <source>
        <dbReference type="Proteomes" id="UP000076720"/>
    </source>
</evidence>
<evidence type="ECO:0000313" key="1">
    <source>
        <dbReference type="EMBL" id="ANB09422.1"/>
    </source>
</evidence>
<proteinExistence type="predicted"/>
<dbReference type="InterPro" id="IPR036170">
    <property type="entry name" value="YezG-like_sf"/>
</dbReference>
<gene>
    <name evidence="1" type="ORF">SAM40697_5466</name>
</gene>
<sequence>MTVRRHGREIEGTVNDAESTAEAMIFDLVDSIARRSPPGWLEMSAEFALAGSAQSIDITLHYPDTTLRVQPSPAELELIRKQRGVTATTGAGPWWRMSLVATAEGEADVTYDYGESPFPEDRLFPPEAYRADLAEYPRRDLPLWMNAYVNHGDRQSRSPRRAAREVRENRARSRWPQLTVNEFPAFPEMWARWAVMSAAFVAAGSEWGPRVAPGFAWFEGAARGGSTLYRLPGDRAVLSGGVWNAPSLAAGYATGRLPGLFRGAPEWVADPVLNPRGRRGLMTFCYWWEGGCWYRGDSPAASACANAVPGVWTDRTVADVIGRLADADGSEDIGQAAEELVSSGHQGTVTREALVRLLGDADAQDVDDALFQLSVAGVQYSLPPDELPEGTALSLARKHVEPPAGSAKGPSADAFEAERLGTGWRLYVPAPGSTTPVGQVAYVDDDGDGLAVPSSGAGSATQVIAAFERRFRSRHSPGDVPPPGP</sequence>
<dbReference type="Proteomes" id="UP000076720">
    <property type="component" value="Chromosome"/>
</dbReference>
<reference evidence="2" key="1">
    <citation type="submission" date="2015-10" db="EMBL/GenBank/DDBJ databases">
        <title>Complete genome sequence of Streptomyces ambofaciens DSM 40697.</title>
        <authorList>
            <person name="Thibessard A."/>
            <person name="Leblond P."/>
        </authorList>
    </citation>
    <scope>NUCLEOTIDE SEQUENCE [LARGE SCALE GENOMIC DNA]</scope>
    <source>
        <strain evidence="2">DSM 40697</strain>
    </source>
</reference>
<accession>A0ABN4PDJ3</accession>
<reference evidence="1 2" key="2">
    <citation type="journal article" date="2016" name="Genome Announc.">
        <title>Complete Genome Sequence of Streptomyces ambofaciens DSM 40697, a Paradigm for Genome Plasticity Studies.</title>
        <authorList>
            <person name="Thibessard A."/>
            <person name="Leblond P."/>
        </authorList>
    </citation>
    <scope>NUCLEOTIDE SEQUENCE [LARGE SCALE GENOMIC DNA]</scope>
    <source>
        <strain evidence="1 2">DSM 40697</strain>
    </source>
</reference>
<keyword evidence="2" id="KW-1185">Reference proteome</keyword>
<dbReference type="EMBL" id="CP012949">
    <property type="protein sequence ID" value="ANB09422.1"/>
    <property type="molecule type" value="Genomic_DNA"/>
</dbReference>